<dbReference type="PATRIC" id="fig|171383.3.peg.2936"/>
<comment type="caution">
    <text evidence="1">The sequence shown here is derived from an EMBL/GenBank/DDBJ whole genome shotgun (WGS) entry which is preliminary data.</text>
</comment>
<protein>
    <submittedName>
        <fullName evidence="1">Uncharacterized protein</fullName>
    </submittedName>
</protein>
<dbReference type="RefSeq" id="WP_053409805.1">
    <property type="nucleotide sequence ID" value="NZ_LHPI01000013.1"/>
</dbReference>
<dbReference type="Proteomes" id="UP000037530">
    <property type="component" value="Unassembled WGS sequence"/>
</dbReference>
<dbReference type="AlphaFoldDB" id="A0A0M0HZ26"/>
<organism evidence="1 2">
    <name type="scientific">Vibrio hepatarius</name>
    <dbReference type="NCBI Taxonomy" id="171383"/>
    <lineage>
        <taxon>Bacteria</taxon>
        <taxon>Pseudomonadati</taxon>
        <taxon>Pseudomonadota</taxon>
        <taxon>Gammaproteobacteria</taxon>
        <taxon>Vibrionales</taxon>
        <taxon>Vibrionaceae</taxon>
        <taxon>Vibrio</taxon>
        <taxon>Vibrio oreintalis group</taxon>
    </lineage>
</organism>
<name>A0A0M0HZ26_9VIBR</name>
<dbReference type="EMBL" id="LHPI01000013">
    <property type="protein sequence ID" value="KOO06888.1"/>
    <property type="molecule type" value="Genomic_DNA"/>
</dbReference>
<accession>A0A0M0HZ26</accession>
<evidence type="ECO:0000313" key="1">
    <source>
        <dbReference type="EMBL" id="KOO06888.1"/>
    </source>
</evidence>
<sequence>MTAIKIDKKMCQTLRSELNLAFEEIKRKTGVTIEVGNMSYDPDGSKATAKITMLGTSEDGTVVSPEYKTLVSYLYAFPYLNEEKIKREFKCNGEWYVLTGFNSRARKNPFIGSCVEGANKGKSFVFPADTIEAMFTNEKFLRN</sequence>
<gene>
    <name evidence="1" type="ORF">AKJ31_14370</name>
</gene>
<dbReference type="OrthoDB" id="6913398at2"/>
<reference evidence="2" key="1">
    <citation type="submission" date="2015-08" db="EMBL/GenBank/DDBJ databases">
        <title>Vibrio galatheae sp. nov., a novel member of the Vibrionaceae family isolated from the Solomon Islands.</title>
        <authorList>
            <person name="Giubergia S."/>
            <person name="Machado H."/>
            <person name="Mateiu R.V."/>
            <person name="Gram L."/>
        </authorList>
    </citation>
    <scope>NUCLEOTIDE SEQUENCE [LARGE SCALE GENOMIC DNA]</scope>
    <source>
        <strain evidence="2">DSM 19134</strain>
    </source>
</reference>
<evidence type="ECO:0000313" key="2">
    <source>
        <dbReference type="Proteomes" id="UP000037530"/>
    </source>
</evidence>
<proteinExistence type="predicted"/>
<keyword evidence="2" id="KW-1185">Reference proteome</keyword>